<dbReference type="InterPro" id="IPR018968">
    <property type="entry name" value="Phasin"/>
</dbReference>
<reference evidence="3" key="1">
    <citation type="submission" date="2016-07" db="EMBL/GenBank/DDBJ databases">
        <title>Microvirga ossetica sp. nov. a new species of rhizobia isolated from root nodules of the legume species Vicia alpestris Steven originated from North Ossetia region in the Caucasus.</title>
        <authorList>
            <person name="Safronova V.I."/>
            <person name="Kuznetsova I.G."/>
            <person name="Sazanova A.L."/>
            <person name="Belimov A."/>
            <person name="Andronov E."/>
            <person name="Osledkin Y.S."/>
            <person name="Onishchuk O.P."/>
            <person name="Kurchak O.N."/>
            <person name="Shaposhnikov A.I."/>
            <person name="Willems A."/>
            <person name="Tikhonovich I.A."/>
        </authorList>
    </citation>
    <scope>NUCLEOTIDE SEQUENCE [LARGE SCALE GENOMIC DNA]</scope>
    <source>
        <strain evidence="3">V5/3M</strain>
    </source>
</reference>
<dbReference type="PANTHER" id="PTHR35585:SF1">
    <property type="entry name" value="HHE DOMAIN PROTEIN (AFU_ORTHOLOGUE AFUA_4G00730)"/>
    <property type="match status" value="1"/>
</dbReference>
<gene>
    <name evidence="3" type="ORF">BB934_07060</name>
</gene>
<feature type="domain" description="Hemerythrin-like" evidence="1">
    <location>
        <begin position="15"/>
        <end position="120"/>
    </location>
</feature>
<sequence>MPARHLGHTPPERANELFDKILATSDGAAKTRERLLTDLRDELELLANLQEQHLFPILQKHGMQDLLDGAISDNKETGSRLAELDAMPKNGSEFLGKVDELRRTFQKHIRDDRKELLPAILQVLSAEEAQAVADKVEDEVASFDEAREPELDGQAHDLRTVPEGVVEIIHAGTESAQAVTFGVHDISRECLRMSHRRLQTNIDGWTRLSQCRSLQDLATVQISLLQDNLEQTLSNGARLADLAVQLTETTAWKAAPGAQKTTPHSRDFA</sequence>
<evidence type="ECO:0000313" key="3">
    <source>
        <dbReference type="EMBL" id="ANY78027.1"/>
    </source>
</evidence>
<dbReference type="PANTHER" id="PTHR35585">
    <property type="entry name" value="HHE DOMAIN PROTEIN (AFU_ORTHOLOGUE AFUA_4G00730)"/>
    <property type="match status" value="1"/>
</dbReference>
<name>A0A1B2EDL5_9HYPH</name>
<feature type="domain" description="Phasin" evidence="2">
    <location>
        <begin position="171"/>
        <end position="250"/>
    </location>
</feature>
<dbReference type="Pfam" id="PF09361">
    <property type="entry name" value="Phasin_2"/>
    <property type="match status" value="1"/>
</dbReference>
<protein>
    <recommendedName>
        <fullName evidence="4">Hemerythrin-like domain-containing protein</fullName>
    </recommendedName>
</protein>
<accession>A0A1B2EDL5</accession>
<evidence type="ECO:0008006" key="4">
    <source>
        <dbReference type="Google" id="ProtNLM"/>
    </source>
</evidence>
<dbReference type="Gene3D" id="1.20.120.520">
    <property type="entry name" value="nmb1532 protein domain like"/>
    <property type="match status" value="1"/>
</dbReference>
<dbReference type="EMBL" id="CP016616">
    <property type="protein sequence ID" value="ANY78027.1"/>
    <property type="molecule type" value="Genomic_DNA"/>
</dbReference>
<dbReference type="OrthoDB" id="8019734at2"/>
<evidence type="ECO:0000259" key="2">
    <source>
        <dbReference type="Pfam" id="PF09361"/>
    </source>
</evidence>
<dbReference type="KEGG" id="moc:BB934_07060"/>
<dbReference type="RefSeq" id="WP_099509019.1">
    <property type="nucleotide sequence ID" value="NZ_CP016616.1"/>
</dbReference>
<evidence type="ECO:0000259" key="1">
    <source>
        <dbReference type="Pfam" id="PF01814"/>
    </source>
</evidence>
<dbReference type="AlphaFoldDB" id="A0A1B2EDL5"/>
<dbReference type="InterPro" id="IPR012312">
    <property type="entry name" value="Hemerythrin-like"/>
</dbReference>
<proteinExistence type="predicted"/>
<dbReference type="Pfam" id="PF01814">
    <property type="entry name" value="Hemerythrin"/>
    <property type="match status" value="1"/>
</dbReference>
<organism evidence="3">
    <name type="scientific">Microvirga ossetica</name>
    <dbReference type="NCBI Taxonomy" id="1882682"/>
    <lineage>
        <taxon>Bacteria</taxon>
        <taxon>Pseudomonadati</taxon>
        <taxon>Pseudomonadota</taxon>
        <taxon>Alphaproteobacteria</taxon>
        <taxon>Hyphomicrobiales</taxon>
        <taxon>Methylobacteriaceae</taxon>
        <taxon>Microvirga</taxon>
    </lineage>
</organism>